<protein>
    <submittedName>
        <fullName evidence="2">DUF501 domain-containing protein</fullName>
    </submittedName>
</protein>
<sequence>MHNQKDEDSVNKAQGRPQAAEESQVVDKVRVESEVGQNKVEAFILIGDRELAAVRDRVQELLATPATPEQIDVVNHQLGRYPRGMVAVGARCVCGNPLAVITRPQLEDGTPFPTTCYLTSPEAVKAVSRLEANGIMTDWNAELGSDRDLASAYRRAHELYLAFRSALAHQLGDDEGHIAGISAGGMPKRVKCLHALTAQSLVMGPGVNPLGDRALGLVHQIFDSQVCRCARPWTEAYREENR</sequence>
<name>A0ABS0QWQ9_9BIFI</name>
<feature type="region of interest" description="Disordered" evidence="1">
    <location>
        <begin position="1"/>
        <end position="27"/>
    </location>
</feature>
<dbReference type="EMBL" id="JACFRB010000002">
    <property type="protein sequence ID" value="MBI0106259.1"/>
    <property type="molecule type" value="Genomic_DNA"/>
</dbReference>
<evidence type="ECO:0000313" key="3">
    <source>
        <dbReference type="Proteomes" id="UP000766153"/>
    </source>
</evidence>
<dbReference type="PANTHER" id="PTHR37163:SF1">
    <property type="entry name" value="DUF501 DOMAIN-CONTAINING PROTEIN"/>
    <property type="match status" value="1"/>
</dbReference>
<gene>
    <name evidence="2" type="ORF">H3T91_07105</name>
</gene>
<reference evidence="2 3" key="1">
    <citation type="submission" date="2020-07" db="EMBL/GenBank/DDBJ databases">
        <title>Isolated bacteria genomes of Apis mellifera.</title>
        <authorList>
            <person name="Wu J."/>
            <person name="Zheng H."/>
        </authorList>
    </citation>
    <scope>NUCLEOTIDE SEQUENCE [LARGE SCALE GENOMIC DNA]</scope>
    <source>
        <strain evidence="2 3">B14448H7</strain>
    </source>
</reference>
<evidence type="ECO:0000313" key="2">
    <source>
        <dbReference type="EMBL" id="MBI0106259.1"/>
    </source>
</evidence>
<accession>A0ABS0QWQ9</accession>
<evidence type="ECO:0000256" key="1">
    <source>
        <dbReference type="SAM" id="MobiDB-lite"/>
    </source>
</evidence>
<proteinExistence type="predicted"/>
<organism evidence="2 3">
    <name type="scientific">Bifidobacterium polysaccharolyticum</name>
    <dbReference type="NCBI Taxonomy" id="2750967"/>
    <lineage>
        <taxon>Bacteria</taxon>
        <taxon>Bacillati</taxon>
        <taxon>Actinomycetota</taxon>
        <taxon>Actinomycetes</taxon>
        <taxon>Bifidobacteriales</taxon>
        <taxon>Bifidobacteriaceae</taxon>
        <taxon>Bifidobacterium</taxon>
    </lineage>
</organism>
<dbReference type="PANTHER" id="PTHR37163">
    <property type="entry name" value="CONSERVED PROTEIN"/>
    <property type="match status" value="1"/>
</dbReference>
<dbReference type="Proteomes" id="UP000766153">
    <property type="component" value="Unassembled WGS sequence"/>
</dbReference>
<dbReference type="InterPro" id="IPR007511">
    <property type="entry name" value="DUF501"/>
</dbReference>
<dbReference type="Pfam" id="PF04417">
    <property type="entry name" value="DUF501"/>
    <property type="match status" value="1"/>
</dbReference>
<feature type="compositionally biased region" description="Basic and acidic residues" evidence="1">
    <location>
        <begin position="1"/>
        <end position="10"/>
    </location>
</feature>
<keyword evidence="3" id="KW-1185">Reference proteome</keyword>
<comment type="caution">
    <text evidence="2">The sequence shown here is derived from an EMBL/GenBank/DDBJ whole genome shotgun (WGS) entry which is preliminary data.</text>
</comment>